<sequence length="230" mass="23201">MAEDSDIATQLSGGFGQAGWVANVGGLSGTSGLLVVDRDSNGAITRRVERRVAANTAITMCASAASGAATFSQAAGPIGGIVGSAAGMVSTALKGGLAAYDGQKAIAQLKQIQMSLGNLSSKGSPDLQLVAEALDYCIGKQSLKRNKGLADASIVGQPGNAFYKGGKAIYKFAKGTKGVNRAVVAKALVQIAKKNSGDASVIARRIIEIVAANNFENILTNAVADSLKSG</sequence>
<name>A0A1Y3P6I7_9PSED</name>
<proteinExistence type="predicted"/>
<gene>
    <name evidence="1" type="ORF">AUC60_17775</name>
</gene>
<dbReference type="AlphaFoldDB" id="A0A1Y3P6I7"/>
<accession>A0A1Y3P6I7</accession>
<dbReference type="OrthoDB" id="10004320at2"/>
<evidence type="ECO:0000313" key="1">
    <source>
        <dbReference type="EMBL" id="OUM72424.1"/>
    </source>
</evidence>
<evidence type="ECO:0000313" key="2">
    <source>
        <dbReference type="Proteomes" id="UP000195440"/>
    </source>
</evidence>
<dbReference type="Proteomes" id="UP000195440">
    <property type="component" value="Unassembled WGS sequence"/>
</dbReference>
<dbReference type="EMBL" id="LOHF01000016">
    <property type="protein sequence ID" value="OUM72424.1"/>
    <property type="molecule type" value="Genomic_DNA"/>
</dbReference>
<protein>
    <submittedName>
        <fullName evidence="1">Uncharacterized protein</fullName>
    </submittedName>
</protein>
<keyword evidence="2" id="KW-1185">Reference proteome</keyword>
<dbReference type="RefSeq" id="WP_087270467.1">
    <property type="nucleotide sequence ID" value="NZ_JBJGBV010000004.1"/>
</dbReference>
<reference evidence="1 2" key="1">
    <citation type="journal article" date="2017" name="Syst. Appl. Microbiol.">
        <title>Pseudomonas caspiana sp. nov., a citrus pathogen in the Pseudomonas syringae phylogenetic group.</title>
        <authorList>
            <person name="Busquets A."/>
            <person name="Gomila M."/>
            <person name="Beiki F."/>
            <person name="Mulet M."/>
            <person name="Rahimian H."/>
            <person name="Garcia-Valdes E."/>
            <person name="Lalucat J."/>
        </authorList>
    </citation>
    <scope>NUCLEOTIDE SEQUENCE [LARGE SCALE GENOMIC DNA]</scope>
    <source>
        <strain evidence="1 2">FBF102</strain>
    </source>
</reference>
<comment type="caution">
    <text evidence="1">The sequence shown here is derived from an EMBL/GenBank/DDBJ whole genome shotgun (WGS) entry which is preliminary data.</text>
</comment>
<organism evidence="1 2">
    <name type="scientific">Pseudomonas caspiana</name>
    <dbReference type="NCBI Taxonomy" id="1451454"/>
    <lineage>
        <taxon>Bacteria</taxon>
        <taxon>Pseudomonadati</taxon>
        <taxon>Pseudomonadota</taxon>
        <taxon>Gammaproteobacteria</taxon>
        <taxon>Pseudomonadales</taxon>
        <taxon>Pseudomonadaceae</taxon>
        <taxon>Pseudomonas</taxon>
    </lineage>
</organism>